<proteinExistence type="predicted"/>
<dbReference type="SUPFAM" id="SSF54593">
    <property type="entry name" value="Glyoxalase/Bleomycin resistance protein/Dihydroxybiphenyl dioxygenase"/>
    <property type="match status" value="2"/>
</dbReference>
<evidence type="ECO:0000313" key="3">
    <source>
        <dbReference type="Proteomes" id="UP000198688"/>
    </source>
</evidence>
<dbReference type="STRING" id="113562.SAMN04489716_6479"/>
<organism evidence="2 3">
    <name type="scientific">Actinoplanes derwentensis</name>
    <dbReference type="NCBI Taxonomy" id="113562"/>
    <lineage>
        <taxon>Bacteria</taxon>
        <taxon>Bacillati</taxon>
        <taxon>Actinomycetota</taxon>
        <taxon>Actinomycetes</taxon>
        <taxon>Micromonosporales</taxon>
        <taxon>Micromonosporaceae</taxon>
        <taxon>Actinoplanes</taxon>
    </lineage>
</organism>
<dbReference type="Proteomes" id="UP000198688">
    <property type="component" value="Chromosome I"/>
</dbReference>
<feature type="domain" description="VOC" evidence="1">
    <location>
        <begin position="8"/>
        <end position="121"/>
    </location>
</feature>
<dbReference type="EMBL" id="LT629758">
    <property type="protein sequence ID" value="SDT72730.1"/>
    <property type="molecule type" value="Genomic_DNA"/>
</dbReference>
<dbReference type="OrthoDB" id="9793039at2"/>
<dbReference type="AlphaFoldDB" id="A0A1H2CQC0"/>
<dbReference type="InterPro" id="IPR041581">
    <property type="entry name" value="Glyoxalase_6"/>
</dbReference>
<evidence type="ECO:0000313" key="2">
    <source>
        <dbReference type="EMBL" id="SDT72730.1"/>
    </source>
</evidence>
<dbReference type="InterPro" id="IPR052164">
    <property type="entry name" value="Anthracycline_SecMetBiosynth"/>
</dbReference>
<feature type="domain" description="VOC" evidence="1">
    <location>
        <begin position="135"/>
        <end position="251"/>
    </location>
</feature>
<reference evidence="2 3" key="1">
    <citation type="submission" date="2016-10" db="EMBL/GenBank/DDBJ databases">
        <authorList>
            <person name="de Groot N.N."/>
        </authorList>
    </citation>
    <scope>NUCLEOTIDE SEQUENCE [LARGE SCALE GENOMIC DNA]</scope>
    <source>
        <strain evidence="2 3">DSM 43941</strain>
    </source>
</reference>
<keyword evidence="3" id="KW-1185">Reference proteome</keyword>
<sequence length="253" mass="26950">MTVASPGVPNWVDLATADLDDAIRFYTELFGWTAEISGDELGGYTTFLLNGLPVAGAGPLFGEGQVSAWSTYFSASDADAVAGWVEAAYGTVLVPPFDVGDQGRMAAFLDPAGAPFSVWEPRAMRGAEVFGIPGALTWSELNTRDLEGAAGFYGAVFGWQFRRTRIGGLPYLLCELEQAPVAGFQLMAGDNWPVDLPPHWQIHFAVGDCDGAVDHAVQLGGRLLHPPTTIPGARYAVLADPQGASFAILHKHR</sequence>
<dbReference type="Pfam" id="PF00903">
    <property type="entry name" value="Glyoxalase"/>
    <property type="match status" value="1"/>
</dbReference>
<accession>A0A1H2CQC0</accession>
<evidence type="ECO:0000259" key="1">
    <source>
        <dbReference type="PROSITE" id="PS51819"/>
    </source>
</evidence>
<name>A0A1H2CQC0_9ACTN</name>
<dbReference type="Gene3D" id="3.10.180.10">
    <property type="entry name" value="2,3-Dihydroxybiphenyl 1,2-Dioxygenase, domain 1"/>
    <property type="match status" value="2"/>
</dbReference>
<dbReference type="PANTHER" id="PTHR33993:SF10">
    <property type="entry name" value="CONSERVED PROTEIN"/>
    <property type="match status" value="1"/>
</dbReference>
<dbReference type="InterPro" id="IPR029068">
    <property type="entry name" value="Glyas_Bleomycin-R_OHBP_Dase"/>
</dbReference>
<dbReference type="InterPro" id="IPR004360">
    <property type="entry name" value="Glyas_Fos-R_dOase_dom"/>
</dbReference>
<dbReference type="CDD" id="cd07247">
    <property type="entry name" value="SgaA_N_like"/>
    <property type="match status" value="2"/>
</dbReference>
<dbReference type="InterPro" id="IPR037523">
    <property type="entry name" value="VOC_core"/>
</dbReference>
<dbReference type="Pfam" id="PF18029">
    <property type="entry name" value="Glyoxalase_6"/>
    <property type="match status" value="1"/>
</dbReference>
<dbReference type="PANTHER" id="PTHR33993">
    <property type="entry name" value="GLYOXALASE-RELATED"/>
    <property type="match status" value="1"/>
</dbReference>
<dbReference type="RefSeq" id="WP_092549659.1">
    <property type="nucleotide sequence ID" value="NZ_BOMJ01000012.1"/>
</dbReference>
<gene>
    <name evidence="2" type="ORF">SAMN04489716_6479</name>
</gene>
<protein>
    <recommendedName>
        <fullName evidence="1">VOC domain-containing protein</fullName>
    </recommendedName>
</protein>
<dbReference type="PROSITE" id="PS51819">
    <property type="entry name" value="VOC"/>
    <property type="match status" value="2"/>
</dbReference>